<evidence type="ECO:0000259" key="2">
    <source>
        <dbReference type="Pfam" id="PF13441"/>
    </source>
</evidence>
<reference evidence="3 4" key="1">
    <citation type="submission" date="2019-02" db="EMBL/GenBank/DDBJ databases">
        <title>Deep-cultivation of Planctomycetes and their phenomic and genomic characterization uncovers novel biology.</title>
        <authorList>
            <person name="Wiegand S."/>
            <person name="Jogler M."/>
            <person name="Boedeker C."/>
            <person name="Pinto D."/>
            <person name="Vollmers J."/>
            <person name="Rivas-Marin E."/>
            <person name="Kohn T."/>
            <person name="Peeters S.H."/>
            <person name="Heuer A."/>
            <person name="Rast P."/>
            <person name="Oberbeckmann S."/>
            <person name="Bunk B."/>
            <person name="Jeske O."/>
            <person name="Meyerdierks A."/>
            <person name="Storesund J.E."/>
            <person name="Kallscheuer N."/>
            <person name="Luecker S."/>
            <person name="Lage O.M."/>
            <person name="Pohl T."/>
            <person name="Merkel B.J."/>
            <person name="Hornburger P."/>
            <person name="Mueller R.-W."/>
            <person name="Bruemmer F."/>
            <person name="Labrenz M."/>
            <person name="Spormann A.M."/>
            <person name="Op den Camp H."/>
            <person name="Overmann J."/>
            <person name="Amann R."/>
            <person name="Jetten M.S.M."/>
            <person name="Mascher T."/>
            <person name="Medema M.H."/>
            <person name="Devos D.P."/>
            <person name="Kaster A.-K."/>
            <person name="Ovreas L."/>
            <person name="Rohde M."/>
            <person name="Galperin M.Y."/>
            <person name="Jogler C."/>
        </authorList>
    </citation>
    <scope>NUCLEOTIDE SEQUENCE [LARGE SCALE GENOMIC DNA]</scope>
    <source>
        <strain evidence="3 4">K23_9</strain>
    </source>
</reference>
<dbReference type="Proteomes" id="UP000319817">
    <property type="component" value="Chromosome"/>
</dbReference>
<accession>A0A517NRW2</accession>
<gene>
    <name evidence="3" type="ORF">K239x_18400</name>
</gene>
<evidence type="ECO:0000313" key="4">
    <source>
        <dbReference type="Proteomes" id="UP000319817"/>
    </source>
</evidence>
<organism evidence="3 4">
    <name type="scientific">Stieleria marina</name>
    <dbReference type="NCBI Taxonomy" id="1930275"/>
    <lineage>
        <taxon>Bacteria</taxon>
        <taxon>Pseudomonadati</taxon>
        <taxon>Planctomycetota</taxon>
        <taxon>Planctomycetia</taxon>
        <taxon>Pirellulales</taxon>
        <taxon>Pirellulaceae</taxon>
        <taxon>Stieleria</taxon>
    </lineage>
</organism>
<protein>
    <submittedName>
        <fullName evidence="3">Glycine zipper 2TM domain protein</fullName>
    </submittedName>
</protein>
<sequence length="291" mass="30917">MATVALEAGFGKAFLIRNTLKSESSLNSRCIASSFDQKVVAVCKRIVMAALLVCFVASTASAQFNRHRRRGTIIGGLAGAAIGAAIGDRNNREGVGAAIGGVTGAVIGSNIGANKDSRIEHSQHYHNPPRYTHPQPPHHYPIYPQPVYPQPAPIIVPVPVPVAPPVSQVAHPMTQVDVLNMLRSGLTESMVAAQIQLNGMSHALSVNDIIGLHQQGVSERLIDYMQANVVPSPSQVYPQSHSSYSMPSQTTIHSQPSIHSQPTGQTQQSVQLHDASGQSIMAPSAPFQPAN</sequence>
<dbReference type="InterPro" id="IPR027367">
    <property type="entry name" value="Gly-zipper_YMGG"/>
</dbReference>
<evidence type="ECO:0000256" key="1">
    <source>
        <dbReference type="SAM" id="MobiDB-lite"/>
    </source>
</evidence>
<dbReference type="EMBL" id="CP036526">
    <property type="protein sequence ID" value="QDT09887.1"/>
    <property type="molecule type" value="Genomic_DNA"/>
</dbReference>
<feature type="region of interest" description="Disordered" evidence="1">
    <location>
        <begin position="233"/>
        <end position="291"/>
    </location>
</feature>
<keyword evidence="4" id="KW-1185">Reference proteome</keyword>
<dbReference type="AlphaFoldDB" id="A0A517NRW2"/>
<feature type="domain" description="YMGG-like Gly-zipper" evidence="2">
    <location>
        <begin position="70"/>
        <end position="110"/>
    </location>
</feature>
<dbReference type="Pfam" id="PF13441">
    <property type="entry name" value="Gly-zipper_YMGG"/>
    <property type="match status" value="1"/>
</dbReference>
<feature type="compositionally biased region" description="Polar residues" evidence="1">
    <location>
        <begin position="233"/>
        <end position="281"/>
    </location>
</feature>
<evidence type="ECO:0000313" key="3">
    <source>
        <dbReference type="EMBL" id="QDT09887.1"/>
    </source>
</evidence>
<name>A0A517NRW2_9BACT</name>
<proteinExistence type="predicted"/>